<evidence type="ECO:0000313" key="8">
    <source>
        <dbReference type="EMBL" id="SDJ05218.1"/>
    </source>
</evidence>
<dbReference type="InterPro" id="IPR009003">
    <property type="entry name" value="Peptidase_S1_PA"/>
</dbReference>
<dbReference type="InterPro" id="IPR051201">
    <property type="entry name" value="Chloro_Bact_Ser_Proteases"/>
</dbReference>
<dbReference type="OrthoDB" id="9758917at2"/>
<keyword evidence="2" id="KW-0645">Protease</keyword>
<feature type="domain" description="PDZ" evidence="7">
    <location>
        <begin position="278"/>
        <end position="379"/>
    </location>
</feature>
<gene>
    <name evidence="8" type="ORF">SAMN05216352_12041</name>
</gene>
<accession>A0A1G8QKM5</accession>
<comment type="similarity">
    <text evidence="1">Belongs to the peptidase S1C family.</text>
</comment>
<dbReference type="Pfam" id="PF13365">
    <property type="entry name" value="Trypsin_2"/>
    <property type="match status" value="1"/>
</dbReference>
<keyword evidence="6" id="KW-1133">Transmembrane helix</keyword>
<dbReference type="PROSITE" id="PS50106">
    <property type="entry name" value="PDZ"/>
    <property type="match status" value="1"/>
</dbReference>
<feature type="region of interest" description="Disordered" evidence="5">
    <location>
        <begin position="46"/>
        <end position="74"/>
    </location>
</feature>
<evidence type="ECO:0000259" key="7">
    <source>
        <dbReference type="PROSITE" id="PS50106"/>
    </source>
</evidence>
<dbReference type="AlphaFoldDB" id="A0A1G8QKM5"/>
<dbReference type="SUPFAM" id="SSF50156">
    <property type="entry name" value="PDZ domain-like"/>
    <property type="match status" value="1"/>
</dbReference>
<dbReference type="InterPro" id="IPR001940">
    <property type="entry name" value="Peptidase_S1C"/>
</dbReference>
<keyword evidence="6" id="KW-0472">Membrane</keyword>
<dbReference type="Pfam" id="PF13180">
    <property type="entry name" value="PDZ_2"/>
    <property type="match status" value="1"/>
</dbReference>
<dbReference type="RefSeq" id="WP_091587872.1">
    <property type="nucleotide sequence ID" value="NZ_FNDU01000020.1"/>
</dbReference>
<name>A0A1G8QKM5_9BACI</name>
<reference evidence="8 9" key="1">
    <citation type="submission" date="2016-10" db="EMBL/GenBank/DDBJ databases">
        <authorList>
            <person name="de Groot N.N."/>
        </authorList>
    </citation>
    <scope>NUCLEOTIDE SEQUENCE [LARGE SCALE GENOMIC DNA]</scope>
    <source>
        <strain evidence="9">P4B,CCM 7963,CECT 7998,DSM 25260,IBRC-M 10614,KCTC 13821</strain>
    </source>
</reference>
<dbReference type="SUPFAM" id="SSF50494">
    <property type="entry name" value="Trypsin-like serine proteases"/>
    <property type="match status" value="1"/>
</dbReference>
<dbReference type="Gene3D" id="2.30.42.10">
    <property type="match status" value="1"/>
</dbReference>
<evidence type="ECO:0000256" key="6">
    <source>
        <dbReference type="SAM" id="Phobius"/>
    </source>
</evidence>
<feature type="compositionally biased region" description="Low complexity" evidence="5">
    <location>
        <begin position="46"/>
        <end position="57"/>
    </location>
</feature>
<dbReference type="InterPro" id="IPR036034">
    <property type="entry name" value="PDZ_sf"/>
</dbReference>
<dbReference type="GO" id="GO:0004252">
    <property type="term" value="F:serine-type endopeptidase activity"/>
    <property type="evidence" value="ECO:0007669"/>
    <property type="project" value="InterPro"/>
</dbReference>
<evidence type="ECO:0000256" key="5">
    <source>
        <dbReference type="SAM" id="MobiDB-lite"/>
    </source>
</evidence>
<sequence>MDDKIKPEKNNQNKKAGITGLIGAVIGAAAVGITMPFVNSEGLLSTASSNSQEQSSEAEMEVKEMTSESVEVSSGVTSAVEQVSDAVVGIFNLQQSGGMEPQGSGSGVIYKKEGDTAYIVTNHHVVQESNEIEVGLANEERVEAEVVGSDPLTDLAVLSIDAEHVDTVAEFGNSKTLSAGEPAIAIGNPLGSNLDGTVTQGIISAVDRSIPVDLNGDEQIDWNADVLQTDAAINPGNSGGALINIKGQVIGINSMKIAQSAVEGIGFATPSNVVIPVLEDLEETGQVARPQLGVTIGSLDQIPSVQWEKTLKLPKDVEEGVFVNSVASGSPAEKAGLQQYDVITAINDENITDGNALRNILYKEVEVGETIKITFYRNGEQQTTELTLGESGETQT</sequence>
<proteinExistence type="inferred from homology"/>
<dbReference type="InterPro" id="IPR043504">
    <property type="entry name" value="Peptidase_S1_PA_chymotrypsin"/>
</dbReference>
<dbReference type="EMBL" id="FNDU01000020">
    <property type="protein sequence ID" value="SDJ05218.1"/>
    <property type="molecule type" value="Genomic_DNA"/>
</dbReference>
<evidence type="ECO:0000313" key="9">
    <source>
        <dbReference type="Proteomes" id="UP000199017"/>
    </source>
</evidence>
<keyword evidence="9" id="KW-1185">Reference proteome</keyword>
<evidence type="ECO:0000256" key="4">
    <source>
        <dbReference type="ARBA" id="ARBA00022825"/>
    </source>
</evidence>
<dbReference type="InterPro" id="IPR001478">
    <property type="entry name" value="PDZ"/>
</dbReference>
<protein>
    <submittedName>
        <fullName evidence="8">HtrA-like peptidase. Serine peptidase. MEROPS family S01B</fullName>
    </submittedName>
</protein>
<dbReference type="SMART" id="SM00228">
    <property type="entry name" value="PDZ"/>
    <property type="match status" value="1"/>
</dbReference>
<feature type="transmembrane region" description="Helical" evidence="6">
    <location>
        <begin position="16"/>
        <end position="38"/>
    </location>
</feature>
<organism evidence="8 9">
    <name type="scientific">Alteribacillus bidgolensis</name>
    <dbReference type="NCBI Taxonomy" id="930129"/>
    <lineage>
        <taxon>Bacteria</taxon>
        <taxon>Bacillati</taxon>
        <taxon>Bacillota</taxon>
        <taxon>Bacilli</taxon>
        <taxon>Bacillales</taxon>
        <taxon>Bacillaceae</taxon>
        <taxon>Alteribacillus</taxon>
    </lineage>
</organism>
<dbReference type="Proteomes" id="UP000199017">
    <property type="component" value="Unassembled WGS sequence"/>
</dbReference>
<dbReference type="PANTHER" id="PTHR43343">
    <property type="entry name" value="PEPTIDASE S12"/>
    <property type="match status" value="1"/>
</dbReference>
<evidence type="ECO:0000256" key="2">
    <source>
        <dbReference type="ARBA" id="ARBA00022670"/>
    </source>
</evidence>
<keyword evidence="6" id="KW-0812">Transmembrane</keyword>
<keyword evidence="4" id="KW-0720">Serine protease</keyword>
<evidence type="ECO:0000256" key="1">
    <source>
        <dbReference type="ARBA" id="ARBA00010541"/>
    </source>
</evidence>
<dbReference type="CDD" id="cd06781">
    <property type="entry name" value="cpPDZ_BsHtra-like"/>
    <property type="match status" value="1"/>
</dbReference>
<evidence type="ECO:0000256" key="3">
    <source>
        <dbReference type="ARBA" id="ARBA00022801"/>
    </source>
</evidence>
<dbReference type="Gene3D" id="2.40.10.10">
    <property type="entry name" value="Trypsin-like serine proteases"/>
    <property type="match status" value="2"/>
</dbReference>
<dbReference type="PANTHER" id="PTHR43343:SF3">
    <property type="entry name" value="PROTEASE DO-LIKE 8, CHLOROPLASTIC"/>
    <property type="match status" value="1"/>
</dbReference>
<dbReference type="PRINTS" id="PR00834">
    <property type="entry name" value="PROTEASES2C"/>
</dbReference>
<dbReference type="STRING" id="930129.SAMN05216352_12041"/>
<keyword evidence="3" id="KW-0378">Hydrolase</keyword>
<dbReference type="GO" id="GO:0006508">
    <property type="term" value="P:proteolysis"/>
    <property type="evidence" value="ECO:0007669"/>
    <property type="project" value="UniProtKB-KW"/>
</dbReference>